<dbReference type="PANTHER" id="PTHR22603:SF93">
    <property type="entry name" value="RE24176P"/>
    <property type="match status" value="1"/>
</dbReference>
<reference evidence="2 3" key="1">
    <citation type="journal article" date="2011" name="Proc. Natl. Acad. Sci. U.S.A.">
        <title>Evolutionary erosion of yeast sex chromosomes by mating-type switching accidents.</title>
        <authorList>
            <person name="Gordon J.L."/>
            <person name="Armisen D."/>
            <person name="Proux-Wera E."/>
            <person name="Oheigeartaigh S.S."/>
            <person name="Byrne K.P."/>
            <person name="Wolfe K.H."/>
        </authorList>
    </citation>
    <scope>NUCLEOTIDE SEQUENCE [LARGE SCALE GENOMIC DNA]</scope>
    <source>
        <strain evidence="3">ATCC 22294 / BCRC 22015 / CBS 2517 / CECT 1963 / NBRC 1671 / NRRL Y-8276</strain>
    </source>
</reference>
<evidence type="ECO:0000256" key="1">
    <source>
        <dbReference type="ARBA" id="ARBA00038211"/>
    </source>
</evidence>
<evidence type="ECO:0008006" key="4">
    <source>
        <dbReference type="Google" id="ProtNLM"/>
    </source>
</evidence>
<dbReference type="GO" id="GO:0006646">
    <property type="term" value="P:phosphatidylethanolamine biosynthetic process"/>
    <property type="evidence" value="ECO:0007669"/>
    <property type="project" value="TreeGrafter"/>
</dbReference>
<dbReference type="CDD" id="cd05157">
    <property type="entry name" value="ETNK_euk"/>
    <property type="match status" value="1"/>
</dbReference>
<organism evidence="2 3">
    <name type="scientific">Kazachstania africana (strain ATCC 22294 / BCRC 22015 / CBS 2517 / CECT 1963 / NBRC 1671 / NRRL Y-8276)</name>
    <name type="common">Yeast</name>
    <name type="synonym">Kluyveromyces africanus</name>
    <dbReference type="NCBI Taxonomy" id="1071382"/>
    <lineage>
        <taxon>Eukaryota</taxon>
        <taxon>Fungi</taxon>
        <taxon>Dikarya</taxon>
        <taxon>Ascomycota</taxon>
        <taxon>Saccharomycotina</taxon>
        <taxon>Saccharomycetes</taxon>
        <taxon>Saccharomycetales</taxon>
        <taxon>Saccharomycetaceae</taxon>
        <taxon>Kazachstania</taxon>
    </lineage>
</organism>
<protein>
    <recommendedName>
        <fullName evidence="4">Choline kinase N-terminal domain-containing protein</fullName>
    </recommendedName>
</protein>
<dbReference type="Proteomes" id="UP000005220">
    <property type="component" value="Chromosome 2"/>
</dbReference>
<dbReference type="GO" id="GO:0004103">
    <property type="term" value="F:choline kinase activity"/>
    <property type="evidence" value="ECO:0007669"/>
    <property type="project" value="TreeGrafter"/>
</dbReference>
<dbReference type="SUPFAM" id="SSF56112">
    <property type="entry name" value="Protein kinase-like (PK-like)"/>
    <property type="match status" value="1"/>
</dbReference>
<dbReference type="GO" id="GO:0005737">
    <property type="term" value="C:cytoplasm"/>
    <property type="evidence" value="ECO:0007669"/>
    <property type="project" value="TreeGrafter"/>
</dbReference>
<dbReference type="OrthoDB" id="10267235at2759"/>
<dbReference type="HOGENOM" id="CLU_012712_4_2_1"/>
<comment type="similarity">
    <text evidence="1">Belongs to the choline/ethanolamine kinase family.</text>
</comment>
<gene>
    <name evidence="2" type="primary">KAFR0B05750</name>
    <name evidence="2" type="ORF">KAFR_0B05750</name>
</gene>
<evidence type="ECO:0000313" key="3">
    <source>
        <dbReference type="Proteomes" id="UP000005220"/>
    </source>
</evidence>
<dbReference type="RefSeq" id="XP_003956006.1">
    <property type="nucleotide sequence ID" value="XM_003955957.1"/>
</dbReference>
<dbReference type="KEGG" id="kaf:KAFR_0B05750"/>
<keyword evidence="3" id="KW-1185">Reference proteome</keyword>
<proteinExistence type="inferred from homology"/>
<dbReference type="GO" id="GO:0004305">
    <property type="term" value="F:ethanolamine kinase activity"/>
    <property type="evidence" value="ECO:0007669"/>
    <property type="project" value="TreeGrafter"/>
</dbReference>
<accession>H2AR71</accession>
<evidence type="ECO:0000313" key="2">
    <source>
        <dbReference type="EMBL" id="CCF56871.1"/>
    </source>
</evidence>
<dbReference type="STRING" id="1071382.H2AR71"/>
<sequence>MKDLVVYVPPDSPELLVPYLTTIEAPRYAVKKISGALTNVIYKLTIIDTNETYLIRIYGTKDDSLVDRSVELDNIRRIPDNLNVIKILYFFQNGRIELFLDDFRAILSEEMRRNDYFELIAQQFRDLHSSVQLYESEIKGLGFVWTKILSWIEIIDSMIDCNKTNLQIVNSSLLCKDWNSFKAVVLDYKDWLLEHDSESFENFVFCHNDTQQGNIMINPKRKDVVFIDFEYGGANALSFDISNFFTECMHNYNLIESYDCKSEFYPTKDQIMLFLKKYLHEDVKEKNIHKLYNSVIRWRATAQLFWSIWAVIQSDKLSKELEMEESDDDAITLSSTSETLNYNDDYFNYLSFCKSKISYFWGDLIKFNIVNESACQLPQIRFLGTELFETN</sequence>
<dbReference type="Gene3D" id="3.30.200.20">
    <property type="entry name" value="Phosphorylase Kinase, domain 1"/>
    <property type="match status" value="1"/>
</dbReference>
<dbReference type="AlphaFoldDB" id="H2AR71"/>
<dbReference type="Gene3D" id="3.90.1200.10">
    <property type="match status" value="1"/>
</dbReference>
<dbReference type="eggNOG" id="KOG2686">
    <property type="taxonomic scope" value="Eukaryota"/>
</dbReference>
<dbReference type="GeneID" id="13884753"/>
<name>H2AR71_KAZAF</name>
<dbReference type="InterPro" id="IPR011009">
    <property type="entry name" value="Kinase-like_dom_sf"/>
</dbReference>
<dbReference type="PANTHER" id="PTHR22603">
    <property type="entry name" value="CHOLINE/ETHANOALAMINE KINASE"/>
    <property type="match status" value="1"/>
</dbReference>
<dbReference type="Pfam" id="PF01633">
    <property type="entry name" value="Choline_kinase"/>
    <property type="match status" value="1"/>
</dbReference>
<dbReference type="EMBL" id="HE650822">
    <property type="protein sequence ID" value="CCF56871.1"/>
    <property type="molecule type" value="Genomic_DNA"/>
</dbReference>
<dbReference type="InParanoid" id="H2AR71"/>